<dbReference type="RefSeq" id="WP_266003024.1">
    <property type="nucleotide sequence ID" value="NZ_CP130317.1"/>
</dbReference>
<dbReference type="Pfam" id="PF11042">
    <property type="entry name" value="DUF2750"/>
    <property type="match status" value="1"/>
</dbReference>
<proteinExistence type="predicted"/>
<protein>
    <submittedName>
        <fullName evidence="1">DUF2750 domain-containing protein</fullName>
    </submittedName>
</protein>
<dbReference type="Proteomes" id="UP001209730">
    <property type="component" value="Unassembled WGS sequence"/>
</dbReference>
<reference evidence="1" key="1">
    <citation type="submission" date="2022-11" db="EMBL/GenBank/DDBJ databases">
        <title>Chitin-degrading and fungicidal potential of chitinolytic bacterial strains from marine environment of the Pacific Ocean regions.</title>
        <authorList>
            <person name="Pentekhina I."/>
            <person name="Nedashkovskaya O."/>
            <person name="Seitkalieva A."/>
            <person name="Podvolotskaya A."/>
            <person name="Tekutyeva L."/>
            <person name="Balabanova L."/>
        </authorList>
    </citation>
    <scope>NUCLEOTIDE SEQUENCE</scope>
    <source>
        <strain evidence="1">KMM 6838</strain>
    </source>
</reference>
<name>A0AB35HY81_MICTH</name>
<dbReference type="EMBL" id="JAPHQB010000019">
    <property type="protein sequence ID" value="MCX2802497.1"/>
    <property type="molecule type" value="Genomic_DNA"/>
</dbReference>
<evidence type="ECO:0000313" key="1">
    <source>
        <dbReference type="EMBL" id="MCX2802497.1"/>
    </source>
</evidence>
<gene>
    <name evidence="1" type="ORF">OQJ68_11940</name>
</gene>
<sequence length="121" mass="14024">MLQDSATSQANYERFISRVLESGEVWGIQHEDGTWATSESNEYEDTVVYLFWSDKAYAQRQCKEEWNNSEPSKILLDSFIDNWLKGMHEDGHLVGPNWDAQLFGKEIEPIEIAEQLTNIHS</sequence>
<comment type="caution">
    <text evidence="1">The sequence shown here is derived from an EMBL/GenBank/DDBJ whole genome shotgun (WGS) entry which is preliminary data.</text>
</comment>
<dbReference type="AlphaFoldDB" id="A0AB35HY81"/>
<accession>A0AB35HY81</accession>
<evidence type="ECO:0000313" key="2">
    <source>
        <dbReference type="Proteomes" id="UP001209730"/>
    </source>
</evidence>
<dbReference type="InterPro" id="IPR021284">
    <property type="entry name" value="DUF2750"/>
</dbReference>
<organism evidence="1 2">
    <name type="scientific">Microbulbifer thermotolerans</name>
    <dbReference type="NCBI Taxonomy" id="252514"/>
    <lineage>
        <taxon>Bacteria</taxon>
        <taxon>Pseudomonadati</taxon>
        <taxon>Pseudomonadota</taxon>
        <taxon>Gammaproteobacteria</taxon>
        <taxon>Cellvibrionales</taxon>
        <taxon>Microbulbiferaceae</taxon>
        <taxon>Microbulbifer</taxon>
    </lineage>
</organism>